<protein>
    <submittedName>
        <fullName evidence="5">Indolepyruvate ferredoxin oxidoreductase family protein</fullName>
    </submittedName>
</protein>
<dbReference type="SUPFAM" id="SSF53323">
    <property type="entry name" value="Pyruvate-ferredoxin oxidoreductase, PFOR, domain III"/>
    <property type="match status" value="1"/>
</dbReference>
<evidence type="ECO:0000256" key="1">
    <source>
        <dbReference type="ARBA" id="ARBA00023002"/>
    </source>
</evidence>
<keyword evidence="1" id="KW-0560">Oxidoreductase</keyword>
<dbReference type="CDD" id="cd07034">
    <property type="entry name" value="TPP_PYR_PFOR_IOR-alpha_like"/>
    <property type="match status" value="1"/>
</dbReference>
<comment type="caution">
    <text evidence="5">The sequence shown here is derived from an EMBL/GenBank/DDBJ whole genome shotgun (WGS) entry which is preliminary data.</text>
</comment>
<dbReference type="InterPro" id="IPR002880">
    <property type="entry name" value="Pyrv_Fd/Flavodoxin_OxRdtase_N"/>
</dbReference>
<dbReference type="InterPro" id="IPR019752">
    <property type="entry name" value="Pyrv/ketoisovalerate_OxRed_cat"/>
</dbReference>
<name>A0ABW7H5Q0_9BURK</name>
<dbReference type="InterPro" id="IPR029061">
    <property type="entry name" value="THDP-binding"/>
</dbReference>
<dbReference type="InterPro" id="IPR051457">
    <property type="entry name" value="2-oxoacid:Fd_oxidoreductase"/>
</dbReference>
<dbReference type="NCBIfam" id="NF009589">
    <property type="entry name" value="PRK13030.1"/>
    <property type="match status" value="1"/>
</dbReference>
<evidence type="ECO:0000259" key="3">
    <source>
        <dbReference type="Pfam" id="PF02775"/>
    </source>
</evidence>
<feature type="domain" description="DUF6537" evidence="4">
    <location>
        <begin position="980"/>
        <end position="1178"/>
    </location>
</feature>
<dbReference type="Gene3D" id="3.40.920.10">
    <property type="entry name" value="Pyruvate-ferredoxin oxidoreductase, PFOR, domain III"/>
    <property type="match status" value="1"/>
</dbReference>
<dbReference type="Pfam" id="PF01558">
    <property type="entry name" value="POR"/>
    <property type="match status" value="1"/>
</dbReference>
<dbReference type="Pfam" id="PF20169">
    <property type="entry name" value="DUF6537"/>
    <property type="match status" value="1"/>
</dbReference>
<proteinExistence type="predicted"/>
<gene>
    <name evidence="5" type="ORF">ACG04R_01005</name>
</gene>
<evidence type="ECO:0000259" key="2">
    <source>
        <dbReference type="Pfam" id="PF01558"/>
    </source>
</evidence>
<sequence>MNAPLPEHILKALQTVTLDDKYALDHGRAFMSGVQALVRLPMLQRTRDAMAGLNTAGFISGYRGSPLGTYDQALWQAKKHLAKQNIVFQPGVNEELGATAVWGTQQLDLFPEKAKYDGVFGLWYGKGPGVDRCIDVFKHANMAGTSKHGGVIAIAGDDHIAKSSTAAHQSDHVFKAVGFPTFFPSSVQDILDMGLHAFAMSRFSGLWAGMKTIQEIVESSASVSVDPDRVNIILPEDFVVPPGGLHIRWPDPPLEQESRMMNFKWYAALAYIRANRLNYNVIEGPNGGKGDRFGIITSGKAFNDTRQALHDLGLDDDTCRRIGIRLHKVNVVWPLEAQVAREFASGLQEILVVEEKRQIIEYQVKEELYNWRADVRPNVLGKFDAGDADGGEWSVPNPSDHWLLRPQADLTPAIIARAIAKRLKKLGVDADIRARLDARLAVIDAKEASLKAEEKTAGGADRTPWFCSGCPHNTSTRVPEGSRAVGGIGCHYMVTWMPGRNTATFTQMGGEGVPWTGQAPFTNEKHIFSNLGDGTYFHSGSLAIRQSIASGVNITYKILYNDAVAMTGGQTVGERPEGHTVIQIMNSVISEGVKKLVIVTDDPAKYEGVALAPGVTVHHRDELDDIQRQFREIEGTTVIIYDQTCATEKRRRRKRGKMVDPAKRVVINELVCEGCGDCSIQSNCLSVEPLETDFGRKRQINQNTCNKDYSCVKGFCPSFVTVEGGELKKPRKAARKSPFDAGLPQLPLPVIPNAEEAWGIVVAGVGGTGVITIGQLLGMAAHLEGKGVITQDAAGLAQKGGATWSHIQIANRPESIYCTKVGAAEADLVIACDAIVAANKATLAVMREGRTFVALNTHGSPTATLVNDANWSFPGAACEQAVASAVGTEHFGSFDAEEVAVKLLGDSLYTNPLMLGYAWQQGRVPLSYDALMRAIELNGVQVDNNKAAFEWGRRCAHDLKAVQALYAAQAVIQLVKRQSLDEIVAKRVDFLTGYQNAAYAAEYKAFVDKVRAAEAKLGGKTTLTEAVARYLFKLMAYKDEYEVARLHTDAAFTAKIAGMFEGDYKLVHHLAPPLLAKKNSKGELVKQPFGGWVRPAFGLLAKLKGLRGTAFDVFGHTEERRMERRWITDYRAGIDKALAGLTAESLPVAVDLARVPEEIRGYGHVKARHEVAARAKWAALLARI</sequence>
<accession>A0ABW7H5Q0</accession>
<dbReference type="Pfam" id="PF02775">
    <property type="entry name" value="TPP_enzyme_C"/>
    <property type="match status" value="1"/>
</dbReference>
<dbReference type="InterPro" id="IPR011766">
    <property type="entry name" value="TPP_enzyme_TPP-bd"/>
</dbReference>
<dbReference type="NCBIfam" id="NF009588">
    <property type="entry name" value="PRK13029.1"/>
    <property type="match status" value="1"/>
</dbReference>
<reference evidence="5 6" key="1">
    <citation type="submission" date="2024-08" db="EMBL/GenBank/DDBJ databases">
        <authorList>
            <person name="Lu H."/>
        </authorList>
    </citation>
    <scope>NUCLEOTIDE SEQUENCE [LARGE SCALE GENOMIC DNA]</scope>
    <source>
        <strain evidence="5 6">BYS78W</strain>
    </source>
</reference>
<dbReference type="Gene3D" id="3.40.50.970">
    <property type="match status" value="1"/>
</dbReference>
<dbReference type="PANTHER" id="PTHR48084:SF3">
    <property type="entry name" value="SUBUNIT OF PYRUVATE:FLAVODOXIN OXIDOREDUCTASE"/>
    <property type="match status" value="1"/>
</dbReference>
<feature type="domain" description="Thiamine pyrophosphate enzyme TPP-binding" evidence="3">
    <location>
        <begin position="487"/>
        <end position="639"/>
    </location>
</feature>
<dbReference type="InterPro" id="IPR002869">
    <property type="entry name" value="Pyrv_flavodox_OxRed_cen"/>
</dbReference>
<feature type="domain" description="Pyruvate/ketoisovalerate oxidoreductase catalytic" evidence="2">
    <location>
        <begin position="766"/>
        <end position="953"/>
    </location>
</feature>
<organism evidence="5 6">
    <name type="scientific">Pelomonas candidula</name>
    <dbReference type="NCBI Taxonomy" id="3299025"/>
    <lineage>
        <taxon>Bacteria</taxon>
        <taxon>Pseudomonadati</taxon>
        <taxon>Pseudomonadota</taxon>
        <taxon>Betaproteobacteria</taxon>
        <taxon>Burkholderiales</taxon>
        <taxon>Sphaerotilaceae</taxon>
        <taxon>Roseateles</taxon>
    </lineage>
</organism>
<keyword evidence="6" id="KW-1185">Reference proteome</keyword>
<dbReference type="SUPFAM" id="SSF52518">
    <property type="entry name" value="Thiamin diphosphate-binding fold (THDP-binding)"/>
    <property type="match status" value="2"/>
</dbReference>
<evidence type="ECO:0000313" key="6">
    <source>
        <dbReference type="Proteomes" id="UP001606134"/>
    </source>
</evidence>
<evidence type="ECO:0000259" key="4">
    <source>
        <dbReference type="Pfam" id="PF20169"/>
    </source>
</evidence>
<dbReference type="RefSeq" id="WP_394405688.1">
    <property type="nucleotide sequence ID" value="NZ_JBIGIC010000001.1"/>
</dbReference>
<dbReference type="PANTHER" id="PTHR48084">
    <property type="entry name" value="2-OXOGLUTARATE OXIDOREDUCTASE SUBUNIT KORB-RELATED"/>
    <property type="match status" value="1"/>
</dbReference>
<dbReference type="InterPro" id="IPR046667">
    <property type="entry name" value="DUF6537"/>
</dbReference>
<dbReference type="Proteomes" id="UP001606134">
    <property type="component" value="Unassembled WGS sequence"/>
</dbReference>
<dbReference type="CDD" id="cd02008">
    <property type="entry name" value="TPP_IOR_alpha"/>
    <property type="match status" value="1"/>
</dbReference>
<dbReference type="EMBL" id="JBIGIC010000001">
    <property type="protein sequence ID" value="MFG6485225.1"/>
    <property type="molecule type" value="Genomic_DNA"/>
</dbReference>
<evidence type="ECO:0000313" key="5">
    <source>
        <dbReference type="EMBL" id="MFG6485225.1"/>
    </source>
</evidence>